<dbReference type="KEGG" id="pph:Ppha_0708"/>
<comment type="subcellular location">
    <subcellularLocation>
        <location evidence="1">Membrane</location>
        <topology evidence="1">Multi-pass membrane protein</topology>
    </subcellularLocation>
</comment>
<name>B4SE12_PELPB</name>
<keyword evidence="2" id="KW-1003">Cell membrane</keyword>
<dbReference type="AlphaFoldDB" id="B4SE12"/>
<evidence type="ECO:0000256" key="3">
    <source>
        <dbReference type="ARBA" id="ARBA00022692"/>
    </source>
</evidence>
<dbReference type="Proteomes" id="UP000002724">
    <property type="component" value="Chromosome"/>
</dbReference>
<keyword evidence="9" id="KW-1185">Reference proteome</keyword>
<dbReference type="InterPro" id="IPR000537">
    <property type="entry name" value="UbiA_prenyltransferase"/>
</dbReference>
<evidence type="ECO:0000256" key="2">
    <source>
        <dbReference type="ARBA" id="ARBA00022475"/>
    </source>
</evidence>
<protein>
    <submittedName>
        <fullName evidence="8">Bacteriochlorophyll/chlorophyll synthetase</fullName>
    </submittedName>
</protein>
<dbReference type="STRING" id="324925.Ppha_0708"/>
<dbReference type="GO" id="GO:0016020">
    <property type="term" value="C:membrane"/>
    <property type="evidence" value="ECO:0007669"/>
    <property type="project" value="UniProtKB-SubCell"/>
</dbReference>
<dbReference type="NCBIfam" id="TIGR01476">
    <property type="entry name" value="chlor_syn_BchG"/>
    <property type="match status" value="1"/>
</dbReference>
<evidence type="ECO:0000313" key="9">
    <source>
        <dbReference type="Proteomes" id="UP000002724"/>
    </source>
</evidence>
<feature type="transmembrane region" description="Helical" evidence="7">
    <location>
        <begin position="182"/>
        <end position="207"/>
    </location>
</feature>
<dbReference type="NCBIfam" id="NF005742">
    <property type="entry name" value="PRK07566.1"/>
    <property type="match status" value="1"/>
</dbReference>
<feature type="transmembrane region" description="Helical" evidence="7">
    <location>
        <begin position="308"/>
        <end position="330"/>
    </location>
</feature>
<evidence type="ECO:0000256" key="4">
    <source>
        <dbReference type="ARBA" id="ARBA00022989"/>
    </source>
</evidence>
<evidence type="ECO:0000256" key="7">
    <source>
        <dbReference type="SAM" id="Phobius"/>
    </source>
</evidence>
<keyword evidence="3 7" id="KW-0812">Transmembrane</keyword>
<dbReference type="PANTHER" id="PTHR42723:SF1">
    <property type="entry name" value="CHLOROPHYLL SYNTHASE, CHLOROPLASTIC"/>
    <property type="match status" value="1"/>
</dbReference>
<dbReference type="InterPro" id="IPR050475">
    <property type="entry name" value="Prenyltransferase_related"/>
</dbReference>
<feature type="transmembrane region" description="Helical" evidence="7">
    <location>
        <begin position="280"/>
        <end position="296"/>
    </location>
</feature>
<dbReference type="InterPro" id="IPR006372">
    <property type="entry name" value="Chl_synth"/>
</dbReference>
<dbReference type="Gene3D" id="1.10.357.140">
    <property type="entry name" value="UbiA prenyltransferase"/>
    <property type="match status" value="1"/>
</dbReference>
<reference evidence="8 9" key="1">
    <citation type="submission" date="2008-06" db="EMBL/GenBank/DDBJ databases">
        <title>Complete sequence of Pelodictyon phaeoclathratiforme BU-1.</title>
        <authorList>
            <consortium name="US DOE Joint Genome Institute"/>
            <person name="Lucas S."/>
            <person name="Copeland A."/>
            <person name="Lapidus A."/>
            <person name="Glavina del Rio T."/>
            <person name="Dalin E."/>
            <person name="Tice H."/>
            <person name="Bruce D."/>
            <person name="Goodwin L."/>
            <person name="Pitluck S."/>
            <person name="Schmutz J."/>
            <person name="Larimer F."/>
            <person name="Land M."/>
            <person name="Hauser L."/>
            <person name="Kyrpides N."/>
            <person name="Mikhailova N."/>
            <person name="Liu Z."/>
            <person name="Li T."/>
            <person name="Zhao F."/>
            <person name="Overmann J."/>
            <person name="Bryant D.A."/>
            <person name="Richardson P."/>
        </authorList>
    </citation>
    <scope>NUCLEOTIDE SEQUENCE [LARGE SCALE GENOMIC DNA]</scope>
    <source>
        <strain evidence="9">DSM 5477 / BU-1</strain>
    </source>
</reference>
<proteinExistence type="predicted"/>
<evidence type="ECO:0000313" key="8">
    <source>
        <dbReference type="EMBL" id="ACF43003.1"/>
    </source>
</evidence>
<dbReference type="EMBL" id="CP001110">
    <property type="protein sequence ID" value="ACF43003.1"/>
    <property type="molecule type" value="Genomic_DNA"/>
</dbReference>
<dbReference type="HOGENOM" id="CLU_042598_0_0_10"/>
<dbReference type="eggNOG" id="COG0382">
    <property type="taxonomic scope" value="Bacteria"/>
</dbReference>
<dbReference type="GO" id="GO:0015995">
    <property type="term" value="P:chlorophyll biosynthetic process"/>
    <property type="evidence" value="ECO:0007669"/>
    <property type="project" value="UniProtKB-KW"/>
</dbReference>
<accession>B4SE12</accession>
<sequence>MPMNGRDIPTPEKQQGIAEKLLQSGVSNSRRKIIEQALENVNKPGFRIEPSAIVPLMKPVTWFPPMWAFACGVVSTGENIADNWDILLRGVLLAGPLMCAMSQTMNDYFDREVDAINEPERPIPAGKISKSASWLITFALIITGFLVALSIHPYVVVIAFVGVLMSHAYSGPPIRAKRNGWFGNLIVGLAYEGVAWLTGSFAITQGVPSAETIALAIIFSIGAHGIMTLNDFKSIVGDTIRKVASIPVQLGEKKAALLAAIIMDVAQLSAITILIVKGSITTTVIALILLLAQLPMQKILIANPKEKAVWYNAFGTLLYVLSMMVCAVGIRP</sequence>
<dbReference type="CDD" id="cd13958">
    <property type="entry name" value="PT_UbiA_chlorophyll"/>
    <property type="match status" value="1"/>
</dbReference>
<dbReference type="InterPro" id="IPR044878">
    <property type="entry name" value="UbiA_sf"/>
</dbReference>
<organism evidence="8 9">
    <name type="scientific">Pelodictyon phaeoclathratiforme (strain DSM 5477 / BU-1)</name>
    <dbReference type="NCBI Taxonomy" id="324925"/>
    <lineage>
        <taxon>Bacteria</taxon>
        <taxon>Pseudomonadati</taxon>
        <taxon>Chlorobiota</taxon>
        <taxon>Chlorobiia</taxon>
        <taxon>Chlorobiales</taxon>
        <taxon>Chlorobiaceae</taxon>
        <taxon>Chlorobium/Pelodictyon group</taxon>
        <taxon>Pelodictyon</taxon>
    </lineage>
</organism>
<evidence type="ECO:0000256" key="6">
    <source>
        <dbReference type="ARBA" id="ARBA00023171"/>
    </source>
</evidence>
<dbReference type="GO" id="GO:0016765">
    <property type="term" value="F:transferase activity, transferring alkyl or aryl (other than methyl) groups"/>
    <property type="evidence" value="ECO:0007669"/>
    <property type="project" value="InterPro"/>
</dbReference>
<feature type="transmembrane region" description="Helical" evidence="7">
    <location>
        <begin position="213"/>
        <end position="232"/>
    </location>
</feature>
<dbReference type="PANTHER" id="PTHR42723">
    <property type="entry name" value="CHLOROPHYLL SYNTHASE"/>
    <property type="match status" value="1"/>
</dbReference>
<keyword evidence="4 7" id="KW-1133">Transmembrane helix</keyword>
<gene>
    <name evidence="8" type="ordered locus">Ppha_0708</name>
</gene>
<keyword evidence="6" id="KW-0149">Chlorophyll biosynthesis</keyword>
<keyword evidence="5 7" id="KW-0472">Membrane</keyword>
<evidence type="ECO:0000256" key="1">
    <source>
        <dbReference type="ARBA" id="ARBA00004141"/>
    </source>
</evidence>
<evidence type="ECO:0000256" key="5">
    <source>
        <dbReference type="ARBA" id="ARBA00023136"/>
    </source>
</evidence>
<dbReference type="Pfam" id="PF01040">
    <property type="entry name" value="UbiA"/>
    <property type="match status" value="1"/>
</dbReference>